<gene>
    <name evidence="2" type="ORF">QYF61_006051</name>
</gene>
<comment type="caution">
    <text evidence="2">The sequence shown here is derived from an EMBL/GenBank/DDBJ whole genome shotgun (WGS) entry which is preliminary data.</text>
</comment>
<evidence type="ECO:0000313" key="2">
    <source>
        <dbReference type="EMBL" id="KAK4823755.1"/>
    </source>
</evidence>
<dbReference type="EMBL" id="JAUNZN010000003">
    <property type="protein sequence ID" value="KAK4823755.1"/>
    <property type="molecule type" value="Genomic_DNA"/>
</dbReference>
<dbReference type="AlphaFoldDB" id="A0AAN7NDA9"/>
<proteinExistence type="predicted"/>
<protein>
    <submittedName>
        <fullName evidence="2">Uncharacterized protein</fullName>
    </submittedName>
</protein>
<organism evidence="2 3">
    <name type="scientific">Mycteria americana</name>
    <name type="common">Wood stork</name>
    <dbReference type="NCBI Taxonomy" id="33587"/>
    <lineage>
        <taxon>Eukaryota</taxon>
        <taxon>Metazoa</taxon>
        <taxon>Chordata</taxon>
        <taxon>Craniata</taxon>
        <taxon>Vertebrata</taxon>
        <taxon>Euteleostomi</taxon>
        <taxon>Archelosauria</taxon>
        <taxon>Archosauria</taxon>
        <taxon>Dinosauria</taxon>
        <taxon>Saurischia</taxon>
        <taxon>Theropoda</taxon>
        <taxon>Coelurosauria</taxon>
        <taxon>Aves</taxon>
        <taxon>Neognathae</taxon>
        <taxon>Neoaves</taxon>
        <taxon>Aequornithes</taxon>
        <taxon>Ciconiiformes</taxon>
        <taxon>Ciconiidae</taxon>
        <taxon>Mycteria</taxon>
    </lineage>
</organism>
<accession>A0AAN7NDA9</accession>
<keyword evidence="3" id="KW-1185">Reference proteome</keyword>
<dbReference type="Proteomes" id="UP001333110">
    <property type="component" value="Unassembled WGS sequence"/>
</dbReference>
<evidence type="ECO:0000313" key="3">
    <source>
        <dbReference type="Proteomes" id="UP001333110"/>
    </source>
</evidence>
<reference evidence="2 3" key="1">
    <citation type="journal article" date="2023" name="J. Hered.">
        <title>Chromosome-level genome of the wood stork (Mycteria americana) provides insight into avian chromosome evolution.</title>
        <authorList>
            <person name="Flamio R. Jr."/>
            <person name="Ramstad K.M."/>
        </authorList>
    </citation>
    <scope>NUCLEOTIDE SEQUENCE [LARGE SCALE GENOMIC DNA]</scope>
    <source>
        <strain evidence="2">JAX WOST 10</strain>
    </source>
</reference>
<name>A0AAN7NDA9_MYCAM</name>
<evidence type="ECO:0000256" key="1">
    <source>
        <dbReference type="SAM" id="MobiDB-lite"/>
    </source>
</evidence>
<sequence>MKLHQGKFRLDIRKRFFTERVAGHWNRVPREVVTAPRLSEFKAHLDDALSHIEKEDYKAKHGSLVYYLWKPMNAAQNLYVSMHGPGCRNRTRLEALSVGNQAPRNRLVTLPPRWDGGENRKSKRKKEKEQELKTPHCNFICVIASDSPRCDLELGISRHCEEAAIPMAHLKVNKEVILDKNKKERIDCTYKVVKFVRLWNSPVNKVAGQPVPLGHCRDSADHAALPSRDRLLSLHKQSGNRKIHPSRNPPRHFNLPDRCLLEYNSSDRKQSRRFLECVADNFLTQLVSEPTREGAPLDLLFTEKDL</sequence>
<feature type="region of interest" description="Disordered" evidence="1">
    <location>
        <begin position="107"/>
        <end position="129"/>
    </location>
</feature>